<keyword evidence="3" id="KW-1185">Reference proteome</keyword>
<dbReference type="AlphaFoldDB" id="A0A4V0ZFY8"/>
<reference evidence="2 3" key="1">
    <citation type="submission" date="2018-12" db="EMBL/GenBank/DDBJ databases">
        <title>Complete genome of Litorilituus sediminis.</title>
        <authorList>
            <person name="Liu A."/>
            <person name="Rong J."/>
        </authorList>
    </citation>
    <scope>NUCLEOTIDE SEQUENCE [LARGE SCALE GENOMIC DNA]</scope>
    <source>
        <strain evidence="2 3">JCM 17549</strain>
    </source>
</reference>
<proteinExistence type="predicted"/>
<dbReference type="Gene3D" id="2.40.10.220">
    <property type="entry name" value="predicted glycosyltransferase like domains"/>
    <property type="match status" value="2"/>
</dbReference>
<organism evidence="2 3">
    <name type="scientific">Litorilituus sediminis</name>
    <dbReference type="NCBI Taxonomy" id="718192"/>
    <lineage>
        <taxon>Bacteria</taxon>
        <taxon>Pseudomonadati</taxon>
        <taxon>Pseudomonadota</taxon>
        <taxon>Gammaproteobacteria</taxon>
        <taxon>Alteromonadales</taxon>
        <taxon>Colwelliaceae</taxon>
        <taxon>Litorilituus</taxon>
    </lineage>
</organism>
<dbReference type="SUPFAM" id="SSF141371">
    <property type="entry name" value="PilZ domain-like"/>
    <property type="match status" value="1"/>
</dbReference>
<feature type="domain" description="PilZ" evidence="1">
    <location>
        <begin position="152"/>
        <end position="252"/>
    </location>
</feature>
<dbReference type="EMBL" id="CP034759">
    <property type="protein sequence ID" value="QBG35450.1"/>
    <property type="molecule type" value="Genomic_DNA"/>
</dbReference>
<dbReference type="RefSeq" id="WP_130600636.1">
    <property type="nucleotide sequence ID" value="NZ_CP034759.1"/>
</dbReference>
<dbReference type="InterPro" id="IPR009875">
    <property type="entry name" value="PilZ_domain"/>
</dbReference>
<dbReference type="KEGG" id="lsd:EMK97_06815"/>
<evidence type="ECO:0000313" key="2">
    <source>
        <dbReference type="EMBL" id="QBG35450.1"/>
    </source>
</evidence>
<sequence>MSTDFSKHQSLITKFRGLVNKAGFDAKFSAATNKLAKTESFLLKMELKRLASPCTRSIDLRGLVDGDCQIFDYQGQKHFLDEVAISVFNDNVEVYGGYTFGVYEAVKNTENNFRNIYKNEQANISRITPKASSTVEKKQYSAKAYLFDNYPDRREERMNFAVAITLVLGKQSEASATSVDISVSGIKLRLTNETPLSVGQEIQLVFTGLEQEFHFGKDSVFIYQVQNKLLDGSTQLIGCQRIDVPERDGFEQFLKGFIQGNKRRYKINLDNSIQSLQARSFEQFALMKLNELPVFIQQGADGHVIPKYVLTTTNSQPSYQYWKHEDNSSALNYLITKERFLHLQAQRGSLLVYSFIHQHQGKSFFYSMDELQGKNDMAFFTQFIGFAASKDSFAVTELSLLDLDINKAHSPFTLSSAVTKQQQYINSPPSDEVFKNLSQLSHIIVVKSLQDKESLHDYQQFSYSGIDRQKLKLFGHKRLKDKLPVDEIGINYKNQRQEPRFKYKTPAIIACQSITWSGVSEDFSVSGLKLNLDEPAVLAAGDVVHLSFPNLQKITSAFDLKGLPYKVVRINKAKTTINLRVSVKEHQHIGRSFFKLLIEKNRDKLTPDEYAMLTPGLAEALRTLYATQLAVPALAVQTSGSRYKVETLLVSEAAKQITSEGLYGHMQRLSDRKGFYNLYPILSNLQASSSIDNHLKKLLATDESVTELLYIAINPNIEQIERAVTTKLASELNTPELTRFFIKKSLKQGELYCIKLKLSRADSPQMEYLNPELSYIGSYAIHRGKQIEQEIWSVAGIVQLFDVTTETLFRYKVLSEQEMSLTQH</sequence>
<dbReference type="Pfam" id="PF07238">
    <property type="entry name" value="PilZ"/>
    <property type="match status" value="2"/>
</dbReference>
<feature type="domain" description="PilZ" evidence="1">
    <location>
        <begin position="494"/>
        <end position="591"/>
    </location>
</feature>
<dbReference type="OrthoDB" id="6208912at2"/>
<dbReference type="Proteomes" id="UP000290244">
    <property type="component" value="Chromosome"/>
</dbReference>
<name>A0A4V0ZFY8_9GAMM</name>
<gene>
    <name evidence="2" type="ORF">EMK97_06815</name>
</gene>
<dbReference type="GO" id="GO:0035438">
    <property type="term" value="F:cyclic-di-GMP binding"/>
    <property type="evidence" value="ECO:0007669"/>
    <property type="project" value="InterPro"/>
</dbReference>
<evidence type="ECO:0000313" key="3">
    <source>
        <dbReference type="Proteomes" id="UP000290244"/>
    </source>
</evidence>
<protein>
    <submittedName>
        <fullName evidence="2">PilZ domain-containing protein</fullName>
    </submittedName>
</protein>
<evidence type="ECO:0000259" key="1">
    <source>
        <dbReference type="Pfam" id="PF07238"/>
    </source>
</evidence>
<accession>A0A4V0ZFY8</accession>